<feature type="compositionally biased region" description="Basic and acidic residues" evidence="8">
    <location>
        <begin position="791"/>
        <end position="810"/>
    </location>
</feature>
<dbReference type="Pfam" id="PF12174">
    <property type="entry name" value="RST"/>
    <property type="match status" value="1"/>
</dbReference>
<evidence type="ECO:0000256" key="8">
    <source>
        <dbReference type="SAM" id="MobiDB-lite"/>
    </source>
</evidence>
<feature type="domain" description="RST" evidence="9">
    <location>
        <begin position="231"/>
        <end position="302"/>
    </location>
</feature>
<gene>
    <name evidence="10" type="ORF">GSMUA_108820.1</name>
</gene>
<keyword evidence="4" id="KW-0804">Transcription</keyword>
<evidence type="ECO:0000256" key="3">
    <source>
        <dbReference type="ARBA" id="ARBA00023015"/>
    </source>
</evidence>
<comment type="subcellular location">
    <subcellularLocation>
        <location evidence="1">Nucleus</location>
    </subcellularLocation>
</comment>
<evidence type="ECO:0000259" key="9">
    <source>
        <dbReference type="PROSITE" id="PS51879"/>
    </source>
</evidence>
<dbReference type="InterPro" id="IPR045144">
    <property type="entry name" value="TAF4"/>
</dbReference>
<keyword evidence="3" id="KW-0805">Transcription regulation</keyword>
<dbReference type="GO" id="GO:0005669">
    <property type="term" value="C:transcription factor TFIID complex"/>
    <property type="evidence" value="ECO:0007669"/>
    <property type="project" value="InterPro"/>
</dbReference>
<keyword evidence="5" id="KW-0539">Nucleus</keyword>
<feature type="compositionally biased region" description="Polar residues" evidence="8">
    <location>
        <begin position="369"/>
        <end position="385"/>
    </location>
</feature>
<feature type="compositionally biased region" description="Basic and acidic residues" evidence="8">
    <location>
        <begin position="905"/>
        <end position="916"/>
    </location>
</feature>
<feature type="compositionally biased region" description="Polar residues" evidence="8">
    <location>
        <begin position="458"/>
        <end position="488"/>
    </location>
</feature>
<feature type="compositionally biased region" description="Polar residues" evidence="8">
    <location>
        <begin position="104"/>
        <end position="129"/>
    </location>
</feature>
<feature type="region of interest" description="Disordered" evidence="8">
    <location>
        <begin position="879"/>
        <end position="942"/>
    </location>
</feature>
<sequence length="980" mass="107004">MDPSIMKLLEEDEDESMHSGADVEALSAALNRDIGGDPAALARPPESDTGVSMLGSSSASKQVLGQWQTSSEVENEQQIQQKEQKRHLQSSEQHSSGGELIQAGSVSQPQDEQINNQPQHDCPTIQQEASHSDDLQRQPEANLLEKEQVKKPEQNTIQASDIVEGRKQEVAQHSENQQQHLTQQSNSQQIASANIANMAVQHSENQQQHIVQQSNSQQIPTSNQANMAMRRTKAASSIPFHLLIPILRPHLDKDRSMQLQAIFAKLRNNEVSKEDFLRVIRNIVGDQMLRQAAQKVQVQLQAQAARGAQTNTNSFSLQSQASSQQLASSVPPQITGAQSFPALHSIPSSQSLKVTGSPPHQPYVPPLTFQAQPGTGLTAPDNSTQKPREVETKSDGKGAQSVQNYTSNTNITNPERDVSMVSLQPVNKQQHHAQLPQSSFSVSGATSSYNTHAYPRPSMSSSTSIRPQNLDSHARQVSVTPGAVSTQLRPTQSVSVINVPKYEQNPANEAKRQQVGSVTASQHNPIAWQLSANKDQKGNTFPSMAVKQELVDQSSEPPNKSHFASSESTLFGSAHVNQGNHALGSSSTTGTTQISGSVPSQVDQIVQLHSHISSATPPLGGATAKTPSKKPSVGQKKLFEAPGSSPPMPSKKQKTSGTSLDQSIEQLNDVTAVSGVNLREEEEQLLSGLKEESRASEATRRIVQEEEERLLLLKAPLQRKLSDIMLKCGLKNIGGDVERCLSMCVEERLKGLISYLIRLSKQRVDIEKSRHRFVITSDVRRQILLANQKTKEEWDKKQAEESEKLRKVNEMDGNTGVDAEKDKEDGRPKALKVALIFNKIQANKEEDDKMRATAANVAARAAVGGDDMLSKWQLMAEQARQKREGLDGAPGKTASSKPLLSLGRSSREKQESEKKGSSAVSASGGTRRFGRKNALESHPKVARNVSLKDVIAALEREPQMSKSALIYRLYERLSSNSSAT</sequence>
<protein>
    <submittedName>
        <fullName evidence="10">(wild Malaysian banana) hypothetical protein</fullName>
    </submittedName>
</protein>
<feature type="region of interest" description="Disordered" evidence="8">
    <location>
        <begin position="791"/>
        <end position="825"/>
    </location>
</feature>
<evidence type="ECO:0000256" key="2">
    <source>
        <dbReference type="ARBA" id="ARBA00006178"/>
    </source>
</evidence>
<dbReference type="Pfam" id="PF05236">
    <property type="entry name" value="TAF4"/>
    <property type="match status" value="1"/>
</dbReference>
<evidence type="ECO:0000313" key="10">
    <source>
        <dbReference type="EMBL" id="CAG1841088.1"/>
    </source>
</evidence>
<dbReference type="Gene3D" id="1.10.20.10">
    <property type="entry name" value="Histone, subunit A"/>
    <property type="match status" value="1"/>
</dbReference>
<feature type="coiled-coil region" evidence="7">
    <location>
        <begin position="679"/>
        <end position="709"/>
    </location>
</feature>
<feature type="region of interest" description="Disordered" evidence="8">
    <location>
        <begin position="10"/>
        <end position="135"/>
    </location>
</feature>
<feature type="compositionally biased region" description="Polar residues" evidence="8">
    <location>
        <begin position="400"/>
        <end position="413"/>
    </location>
</feature>
<feature type="compositionally biased region" description="Low complexity" evidence="8">
    <location>
        <begin position="316"/>
        <end position="329"/>
    </location>
</feature>
<dbReference type="GO" id="GO:0046982">
    <property type="term" value="F:protein heterodimerization activity"/>
    <property type="evidence" value="ECO:0007669"/>
    <property type="project" value="InterPro"/>
</dbReference>
<feature type="region of interest" description="Disordered" evidence="8">
    <location>
        <begin position="613"/>
        <end position="662"/>
    </location>
</feature>
<dbReference type="GO" id="GO:0006352">
    <property type="term" value="P:DNA-templated transcription initiation"/>
    <property type="evidence" value="ECO:0007669"/>
    <property type="project" value="InterPro"/>
</dbReference>
<feature type="region of interest" description="Disordered" evidence="8">
    <location>
        <begin position="311"/>
        <end position="413"/>
    </location>
</feature>
<feature type="compositionally biased region" description="Polar residues" evidence="8">
    <location>
        <begin position="54"/>
        <end position="71"/>
    </location>
</feature>
<dbReference type="CDD" id="cd08045">
    <property type="entry name" value="HFD_TAF4"/>
    <property type="match status" value="1"/>
</dbReference>
<reference evidence="10" key="1">
    <citation type="submission" date="2021-03" db="EMBL/GenBank/DDBJ databases">
        <authorList>
            <consortium name="Genoscope - CEA"/>
            <person name="William W."/>
        </authorList>
    </citation>
    <scope>NUCLEOTIDE SEQUENCE</scope>
    <source>
        <strain evidence="10">Doubled-haploid Pahang</strain>
    </source>
</reference>
<comment type="similarity">
    <text evidence="2">Belongs to the TAF4 family.</text>
</comment>
<dbReference type="InterPro" id="IPR022003">
    <property type="entry name" value="RST"/>
</dbReference>
<proteinExistence type="inferred from homology"/>
<keyword evidence="7" id="KW-0175">Coiled coil</keyword>
<comment type="function">
    <text evidence="6">TAFs are components of the transcription factor IID (TFIID) complex that is essential for mediating regulation of RNA polymerase transcription.</text>
</comment>
<dbReference type="EMBL" id="HG996469">
    <property type="protein sequence ID" value="CAG1841088.1"/>
    <property type="molecule type" value="Genomic_DNA"/>
</dbReference>
<dbReference type="PANTHER" id="PTHR15138:SF14">
    <property type="entry name" value="TRANSCRIPTION INITIATION FACTOR TFIID SUBUNIT 4"/>
    <property type="match status" value="1"/>
</dbReference>
<evidence type="ECO:0000256" key="6">
    <source>
        <dbReference type="ARBA" id="ARBA00058775"/>
    </source>
</evidence>
<feature type="region of interest" description="Disordered" evidence="8">
    <location>
        <begin position="576"/>
        <end position="598"/>
    </location>
</feature>
<feature type="compositionally biased region" description="Basic and acidic residues" evidence="8">
    <location>
        <begin position="386"/>
        <end position="396"/>
    </location>
</feature>
<evidence type="ECO:0000256" key="5">
    <source>
        <dbReference type="ARBA" id="ARBA00023242"/>
    </source>
</evidence>
<feature type="region of interest" description="Disordered" evidence="8">
    <location>
        <begin position="168"/>
        <end position="187"/>
    </location>
</feature>
<dbReference type="PROSITE" id="PS51879">
    <property type="entry name" value="RST"/>
    <property type="match status" value="1"/>
</dbReference>
<feature type="compositionally biased region" description="Low complexity" evidence="8">
    <location>
        <begin position="584"/>
        <end position="597"/>
    </location>
</feature>
<evidence type="ECO:0000256" key="7">
    <source>
        <dbReference type="SAM" id="Coils"/>
    </source>
</evidence>
<evidence type="ECO:0000256" key="1">
    <source>
        <dbReference type="ARBA" id="ARBA00004123"/>
    </source>
</evidence>
<dbReference type="FunFam" id="1.10.20.10:FF:000015">
    <property type="entry name" value="Transcription initiation factor TFIID subunit 4B"/>
    <property type="match status" value="1"/>
</dbReference>
<organism evidence="10">
    <name type="scientific">Musa acuminata subsp. malaccensis</name>
    <name type="common">Wild banana</name>
    <name type="synonym">Musa malaccensis</name>
    <dbReference type="NCBI Taxonomy" id="214687"/>
    <lineage>
        <taxon>Eukaryota</taxon>
        <taxon>Viridiplantae</taxon>
        <taxon>Streptophyta</taxon>
        <taxon>Embryophyta</taxon>
        <taxon>Tracheophyta</taxon>
        <taxon>Spermatophyta</taxon>
        <taxon>Magnoliopsida</taxon>
        <taxon>Liliopsida</taxon>
        <taxon>Zingiberales</taxon>
        <taxon>Musaceae</taxon>
        <taxon>Musa</taxon>
    </lineage>
</organism>
<dbReference type="InterPro" id="IPR009072">
    <property type="entry name" value="Histone-fold"/>
</dbReference>
<feature type="region of interest" description="Disordered" evidence="8">
    <location>
        <begin position="433"/>
        <end position="488"/>
    </location>
</feature>
<name>A0A8D7A2K7_MUSAM</name>
<evidence type="ECO:0000256" key="4">
    <source>
        <dbReference type="ARBA" id="ARBA00023163"/>
    </source>
</evidence>
<dbReference type="PANTHER" id="PTHR15138">
    <property type="entry name" value="TRANSCRIPTION INITIATION FACTOR TFIID SUBUNIT 4"/>
    <property type="match status" value="1"/>
</dbReference>
<feature type="compositionally biased region" description="Polar residues" evidence="8">
    <location>
        <begin position="435"/>
        <end position="451"/>
    </location>
</feature>
<dbReference type="AlphaFoldDB" id="A0A8D7A2K7"/>
<dbReference type="GO" id="GO:0006366">
    <property type="term" value="P:transcription by RNA polymerase II"/>
    <property type="evidence" value="ECO:0007669"/>
    <property type="project" value="UniProtKB-ARBA"/>
</dbReference>
<accession>A0A8D7A2K7</accession>
<feature type="compositionally biased region" description="Low complexity" evidence="8">
    <location>
        <begin position="173"/>
        <end position="187"/>
    </location>
</feature>
<dbReference type="InterPro" id="IPR007900">
    <property type="entry name" value="TAF4_C"/>
</dbReference>